<accession>A0A814VT34</accession>
<dbReference type="Proteomes" id="UP000663828">
    <property type="component" value="Unassembled WGS sequence"/>
</dbReference>
<evidence type="ECO:0000313" key="2">
    <source>
        <dbReference type="EMBL" id="CAF1189605.1"/>
    </source>
</evidence>
<feature type="region of interest" description="Disordered" evidence="1">
    <location>
        <begin position="122"/>
        <end position="188"/>
    </location>
</feature>
<protein>
    <submittedName>
        <fullName evidence="2">Uncharacterized protein</fullName>
    </submittedName>
</protein>
<proteinExistence type="predicted"/>
<feature type="compositionally biased region" description="Polar residues" evidence="1">
    <location>
        <begin position="160"/>
        <end position="169"/>
    </location>
</feature>
<evidence type="ECO:0000313" key="3">
    <source>
        <dbReference type="Proteomes" id="UP000663828"/>
    </source>
</evidence>
<name>A0A814VT34_ADIRI</name>
<sequence length="188" mass="21168">MFCEQDRSILTSDTNFRCLRNYFNDVRCQILTKLVERGVSGEQLIQAFEQVPNLIEEMYLTNSNVDNDHFINRLADIAYDSITNTPPRCISPLRRSQMSINQNLPPSTPVQSVQYQVKVKSTLPAKRSLPSNTRQSNPDPSPSTSVSKSIPVLSRPRTPPDTSRSSVPQSTSYHSSDDSPFSSINLFQ</sequence>
<dbReference type="AlphaFoldDB" id="A0A814VT34"/>
<evidence type="ECO:0000256" key="1">
    <source>
        <dbReference type="SAM" id="MobiDB-lite"/>
    </source>
</evidence>
<feature type="compositionally biased region" description="Polar residues" evidence="1">
    <location>
        <begin position="129"/>
        <end position="148"/>
    </location>
</feature>
<feature type="compositionally biased region" description="Low complexity" evidence="1">
    <location>
        <begin position="170"/>
        <end position="188"/>
    </location>
</feature>
<reference evidence="2" key="1">
    <citation type="submission" date="2021-02" db="EMBL/GenBank/DDBJ databases">
        <authorList>
            <person name="Nowell W R."/>
        </authorList>
    </citation>
    <scope>NUCLEOTIDE SEQUENCE</scope>
</reference>
<dbReference type="EMBL" id="CAJNOR010001725">
    <property type="protein sequence ID" value="CAF1189605.1"/>
    <property type="molecule type" value="Genomic_DNA"/>
</dbReference>
<organism evidence="2 3">
    <name type="scientific">Adineta ricciae</name>
    <name type="common">Rotifer</name>
    <dbReference type="NCBI Taxonomy" id="249248"/>
    <lineage>
        <taxon>Eukaryota</taxon>
        <taxon>Metazoa</taxon>
        <taxon>Spiralia</taxon>
        <taxon>Gnathifera</taxon>
        <taxon>Rotifera</taxon>
        <taxon>Eurotatoria</taxon>
        <taxon>Bdelloidea</taxon>
        <taxon>Adinetida</taxon>
        <taxon>Adinetidae</taxon>
        <taxon>Adineta</taxon>
    </lineage>
</organism>
<comment type="caution">
    <text evidence="2">The sequence shown here is derived from an EMBL/GenBank/DDBJ whole genome shotgun (WGS) entry which is preliminary data.</text>
</comment>
<gene>
    <name evidence="2" type="ORF">XAT740_LOCUS23037</name>
</gene>
<keyword evidence="3" id="KW-1185">Reference proteome</keyword>